<reference evidence="1" key="2">
    <citation type="journal article" date="2008" name="Genome Biol.">
        <title>Improved genome assembly and evidence-based global gene model set for the chordate Ciona intestinalis: new insight into intron and operon populations.</title>
        <authorList>
            <person name="Satou Y."/>
            <person name="Mineta K."/>
            <person name="Ogasawara M."/>
            <person name="Sasakura Y."/>
            <person name="Shoguchi E."/>
            <person name="Ueno K."/>
            <person name="Yamada L."/>
            <person name="Matsumoto J."/>
            <person name="Wasserscheid J."/>
            <person name="Dewar K."/>
            <person name="Wiley G.B."/>
            <person name="Macmil S.L."/>
            <person name="Roe B.A."/>
            <person name="Zeller R.W."/>
            <person name="Hastings K.E."/>
            <person name="Lemaire P."/>
            <person name="Lindquist E."/>
            <person name="Endo T."/>
            <person name="Hotta K."/>
            <person name="Inaba K."/>
        </authorList>
    </citation>
    <scope>NUCLEOTIDE SEQUENCE [LARGE SCALE GENOMIC DNA]</scope>
    <source>
        <strain evidence="1">wild type</strain>
    </source>
</reference>
<protein>
    <submittedName>
        <fullName evidence="1">Uncharacterized protein</fullName>
    </submittedName>
</protein>
<dbReference type="EMBL" id="EAAA01001603">
    <property type="status" value="NOT_ANNOTATED_CDS"/>
    <property type="molecule type" value="Genomic_DNA"/>
</dbReference>
<sequence length="50" mass="5790">MCQQYPILPHSTLHKMLFSAYKPDFKSQQPVLLAVDCLCINHRKTIAEKC</sequence>
<reference evidence="1" key="4">
    <citation type="submission" date="2025-09" db="UniProtKB">
        <authorList>
            <consortium name="Ensembl"/>
        </authorList>
    </citation>
    <scope>IDENTIFICATION</scope>
</reference>
<keyword evidence="2" id="KW-1185">Reference proteome</keyword>
<reference evidence="1" key="3">
    <citation type="submission" date="2025-08" db="UniProtKB">
        <authorList>
            <consortium name="Ensembl"/>
        </authorList>
    </citation>
    <scope>IDENTIFICATION</scope>
</reference>
<proteinExistence type="predicted"/>
<dbReference type="Proteomes" id="UP000008144">
    <property type="component" value="Chromosome 2"/>
</dbReference>
<dbReference type="Ensembl" id="ENSCINT00000000680.3">
    <property type="protein sequence ID" value="ENSCINP00000000680.3"/>
    <property type="gene ID" value="ENSCING00000023007.1"/>
</dbReference>
<name>F6VRI0_CIOIN</name>
<evidence type="ECO:0000313" key="2">
    <source>
        <dbReference type="Proteomes" id="UP000008144"/>
    </source>
</evidence>
<dbReference type="HOGENOM" id="CLU_3124461_0_0_1"/>
<organism evidence="1 2">
    <name type="scientific">Ciona intestinalis</name>
    <name type="common">Transparent sea squirt</name>
    <name type="synonym">Ascidia intestinalis</name>
    <dbReference type="NCBI Taxonomy" id="7719"/>
    <lineage>
        <taxon>Eukaryota</taxon>
        <taxon>Metazoa</taxon>
        <taxon>Chordata</taxon>
        <taxon>Tunicata</taxon>
        <taxon>Ascidiacea</taxon>
        <taxon>Phlebobranchia</taxon>
        <taxon>Cionidae</taxon>
        <taxon>Ciona</taxon>
    </lineage>
</organism>
<reference evidence="2" key="1">
    <citation type="journal article" date="2002" name="Science">
        <title>The draft genome of Ciona intestinalis: insights into chordate and vertebrate origins.</title>
        <authorList>
            <person name="Dehal P."/>
            <person name="Satou Y."/>
            <person name="Campbell R.K."/>
            <person name="Chapman J."/>
            <person name="Degnan B."/>
            <person name="De Tomaso A."/>
            <person name="Davidson B."/>
            <person name="Di Gregorio A."/>
            <person name="Gelpke M."/>
            <person name="Goodstein D.M."/>
            <person name="Harafuji N."/>
            <person name="Hastings K.E."/>
            <person name="Ho I."/>
            <person name="Hotta K."/>
            <person name="Huang W."/>
            <person name="Kawashima T."/>
            <person name="Lemaire P."/>
            <person name="Martinez D."/>
            <person name="Meinertzhagen I.A."/>
            <person name="Necula S."/>
            <person name="Nonaka M."/>
            <person name="Putnam N."/>
            <person name="Rash S."/>
            <person name="Saiga H."/>
            <person name="Satake M."/>
            <person name="Terry A."/>
            <person name="Yamada L."/>
            <person name="Wang H.G."/>
            <person name="Awazu S."/>
            <person name="Azumi K."/>
            <person name="Boore J."/>
            <person name="Branno M."/>
            <person name="Chin-Bow S."/>
            <person name="DeSantis R."/>
            <person name="Doyle S."/>
            <person name="Francino P."/>
            <person name="Keys D.N."/>
            <person name="Haga S."/>
            <person name="Hayashi H."/>
            <person name="Hino K."/>
            <person name="Imai K.S."/>
            <person name="Inaba K."/>
            <person name="Kano S."/>
            <person name="Kobayashi K."/>
            <person name="Kobayashi M."/>
            <person name="Lee B.I."/>
            <person name="Makabe K.W."/>
            <person name="Manohar C."/>
            <person name="Matassi G."/>
            <person name="Medina M."/>
            <person name="Mochizuki Y."/>
            <person name="Mount S."/>
            <person name="Morishita T."/>
            <person name="Miura S."/>
            <person name="Nakayama A."/>
            <person name="Nishizaka S."/>
            <person name="Nomoto H."/>
            <person name="Ohta F."/>
            <person name="Oishi K."/>
            <person name="Rigoutsos I."/>
            <person name="Sano M."/>
            <person name="Sasaki A."/>
            <person name="Sasakura Y."/>
            <person name="Shoguchi E."/>
            <person name="Shin-i T."/>
            <person name="Spagnuolo A."/>
            <person name="Stainier D."/>
            <person name="Suzuki M.M."/>
            <person name="Tassy O."/>
            <person name="Takatori N."/>
            <person name="Tokuoka M."/>
            <person name="Yagi K."/>
            <person name="Yoshizaki F."/>
            <person name="Wada S."/>
            <person name="Zhang C."/>
            <person name="Hyatt P.D."/>
            <person name="Larimer F."/>
            <person name="Detter C."/>
            <person name="Doggett N."/>
            <person name="Glavina T."/>
            <person name="Hawkins T."/>
            <person name="Richardson P."/>
            <person name="Lucas S."/>
            <person name="Kohara Y."/>
            <person name="Levine M."/>
            <person name="Satoh N."/>
            <person name="Rokhsar D.S."/>
        </authorList>
    </citation>
    <scope>NUCLEOTIDE SEQUENCE [LARGE SCALE GENOMIC DNA]</scope>
</reference>
<dbReference type="InParanoid" id="F6VRI0"/>
<dbReference type="AlphaFoldDB" id="F6VRI0"/>
<evidence type="ECO:0000313" key="1">
    <source>
        <dbReference type="Ensembl" id="ENSCINP00000000680.3"/>
    </source>
</evidence>
<accession>F6VRI0</accession>